<dbReference type="EMBL" id="ASGP02000002">
    <property type="protein sequence ID" value="KAH9521365.1"/>
    <property type="molecule type" value="Genomic_DNA"/>
</dbReference>
<evidence type="ECO:0000313" key="2">
    <source>
        <dbReference type="Proteomes" id="UP000790347"/>
    </source>
</evidence>
<proteinExistence type="predicted"/>
<feature type="non-terminal residue" evidence="1">
    <location>
        <position position="1"/>
    </location>
</feature>
<keyword evidence="2" id="KW-1185">Reference proteome</keyword>
<comment type="caution">
    <text evidence="1">The sequence shown here is derived from an EMBL/GenBank/DDBJ whole genome shotgun (WGS) entry which is preliminary data.</text>
</comment>
<organism evidence="1 2">
    <name type="scientific">Dermatophagoides farinae</name>
    <name type="common">American house dust mite</name>
    <dbReference type="NCBI Taxonomy" id="6954"/>
    <lineage>
        <taxon>Eukaryota</taxon>
        <taxon>Metazoa</taxon>
        <taxon>Ecdysozoa</taxon>
        <taxon>Arthropoda</taxon>
        <taxon>Chelicerata</taxon>
        <taxon>Arachnida</taxon>
        <taxon>Acari</taxon>
        <taxon>Acariformes</taxon>
        <taxon>Sarcoptiformes</taxon>
        <taxon>Astigmata</taxon>
        <taxon>Psoroptidia</taxon>
        <taxon>Analgoidea</taxon>
        <taxon>Pyroglyphidae</taxon>
        <taxon>Dermatophagoidinae</taxon>
        <taxon>Dermatophagoides</taxon>
    </lineage>
</organism>
<reference evidence="1" key="1">
    <citation type="submission" date="2013-05" db="EMBL/GenBank/DDBJ databases">
        <authorList>
            <person name="Yim A.K.Y."/>
            <person name="Chan T.F."/>
            <person name="Ji K.M."/>
            <person name="Liu X.Y."/>
            <person name="Zhou J.W."/>
            <person name="Li R.Q."/>
            <person name="Yang K.Y."/>
            <person name="Li J."/>
            <person name="Li M."/>
            <person name="Law P.T.W."/>
            <person name="Wu Y.L."/>
            <person name="Cai Z.L."/>
            <person name="Qin H."/>
            <person name="Bao Y."/>
            <person name="Leung R.K.K."/>
            <person name="Ng P.K.S."/>
            <person name="Zou J."/>
            <person name="Zhong X.J."/>
            <person name="Ran P.X."/>
            <person name="Zhong N.S."/>
            <person name="Liu Z.G."/>
            <person name="Tsui S.K.W."/>
        </authorList>
    </citation>
    <scope>NUCLEOTIDE SEQUENCE</scope>
    <source>
        <strain evidence="1">Derf</strain>
        <tissue evidence="1">Whole organism</tissue>
    </source>
</reference>
<dbReference type="AlphaFoldDB" id="A0A922LAS6"/>
<gene>
    <name evidence="1" type="ORF">DERF_005028</name>
</gene>
<sequence length="148" mass="16381">LIGSGSGGHVLLQCAAASYASEDQKFRALVDYIEARAPQRSNVQRPFDLPILSKQSDCASNVEKGHVSKNCHMSSKLKCDKCPRQHATERHDVIVIELFPTKPKVMAESSPVAEESTVCVQVRKSVRIYGSCNGFQSRMLLDMVPTFR</sequence>
<name>A0A922LAS6_DERFA</name>
<dbReference type="Proteomes" id="UP000790347">
    <property type="component" value="Unassembled WGS sequence"/>
</dbReference>
<evidence type="ECO:0000313" key="1">
    <source>
        <dbReference type="EMBL" id="KAH9521365.1"/>
    </source>
</evidence>
<protein>
    <submittedName>
        <fullName evidence="1">Uncharacterized protein</fullName>
    </submittedName>
</protein>
<reference evidence="1" key="2">
    <citation type="journal article" date="2022" name="Res Sq">
        <title>Comparative Genomics Reveals Insights into the Divergent Evolution of Astigmatic Mites and Household Pest Adaptations.</title>
        <authorList>
            <person name="Xiong Q."/>
            <person name="Wan A.T.-Y."/>
            <person name="Liu X.-Y."/>
            <person name="Fung C.S.-H."/>
            <person name="Xiao X."/>
            <person name="Malainual N."/>
            <person name="Hou J."/>
            <person name="Wang L."/>
            <person name="Wang M."/>
            <person name="Yang K."/>
            <person name="Cui Y."/>
            <person name="Leung E."/>
            <person name="Nong W."/>
            <person name="Shin S.-K."/>
            <person name="Au S."/>
            <person name="Jeong K.Y."/>
            <person name="Chew F.T."/>
            <person name="Hui J."/>
            <person name="Leung T.F."/>
            <person name="Tungtrongchitr A."/>
            <person name="Zhong N."/>
            <person name="Liu Z."/>
            <person name="Tsui S."/>
        </authorList>
    </citation>
    <scope>NUCLEOTIDE SEQUENCE</scope>
    <source>
        <strain evidence="1">Derf</strain>
        <tissue evidence="1">Whole organism</tissue>
    </source>
</reference>
<accession>A0A922LAS6</accession>